<dbReference type="PROSITE" id="PS00061">
    <property type="entry name" value="ADH_SHORT"/>
    <property type="match status" value="1"/>
</dbReference>
<proteinExistence type="inferred from homology"/>
<evidence type="ECO:0000313" key="6">
    <source>
        <dbReference type="Proteomes" id="UP000371041"/>
    </source>
</evidence>
<dbReference type="InterPro" id="IPR020904">
    <property type="entry name" value="Sc_DH/Rdtase_CS"/>
</dbReference>
<dbReference type="KEGG" id="sace:GIY23_21835"/>
<dbReference type="RefSeq" id="WP_154078370.1">
    <property type="nucleotide sequence ID" value="NZ_CP045929.1"/>
</dbReference>
<dbReference type="Gene3D" id="3.40.50.720">
    <property type="entry name" value="NAD(P)-binding Rossmann-like Domain"/>
    <property type="match status" value="1"/>
</dbReference>
<dbReference type="InterPro" id="IPR036291">
    <property type="entry name" value="NAD(P)-bd_dom_sf"/>
</dbReference>
<sequence>MPTALVTGASAGLGQAFARRLAAEGHDLVLVARDEPRLGTLADRLRSRHGIGVEVLVADITDDVQLATVEKRVASEDHPVDLLVNNAGIGTSEAFWDVETDTLQRQLDLNVTAVLRLTHAAVPRMRARGRGDVLNVSSVSGFFTVSGSTYSASKAYVTAFSEGLSSSLAGSGVRVMALCPGLTRTEFQERAGLTIRSVPKALWLDADTVVHESLADLRAGKAMSIPSLPYKALVALGRLVPRALQRLIVTRTAPGRT</sequence>
<dbReference type="InterPro" id="IPR002347">
    <property type="entry name" value="SDR_fam"/>
</dbReference>
<dbReference type="AlphaFoldDB" id="A0A5Q3QBF8"/>
<dbReference type="PANTHER" id="PTHR44196:SF2">
    <property type="entry name" value="SHORT-CHAIN DEHYDROGENASE-RELATED"/>
    <property type="match status" value="1"/>
</dbReference>
<organism evidence="5 6">
    <name type="scientific">Allosaccharopolyspora coralli</name>
    <dbReference type="NCBI Taxonomy" id="2665642"/>
    <lineage>
        <taxon>Bacteria</taxon>
        <taxon>Bacillati</taxon>
        <taxon>Actinomycetota</taxon>
        <taxon>Actinomycetes</taxon>
        <taxon>Pseudonocardiales</taxon>
        <taxon>Pseudonocardiaceae</taxon>
        <taxon>Allosaccharopolyspora</taxon>
    </lineage>
</organism>
<dbReference type="PIRSF" id="PIRSF000126">
    <property type="entry name" value="11-beta-HSD1"/>
    <property type="match status" value="1"/>
</dbReference>
<dbReference type="PRINTS" id="PR00080">
    <property type="entry name" value="SDRFAMILY"/>
</dbReference>
<evidence type="ECO:0000256" key="3">
    <source>
        <dbReference type="RuleBase" id="RU000363"/>
    </source>
</evidence>
<dbReference type="EMBL" id="CP045929">
    <property type="protein sequence ID" value="QGK71802.1"/>
    <property type="molecule type" value="Genomic_DNA"/>
</dbReference>
<evidence type="ECO:0000256" key="1">
    <source>
        <dbReference type="ARBA" id="ARBA00006484"/>
    </source>
</evidence>
<dbReference type="SMART" id="SM00822">
    <property type="entry name" value="PKS_KR"/>
    <property type="match status" value="1"/>
</dbReference>
<evidence type="ECO:0000256" key="2">
    <source>
        <dbReference type="ARBA" id="ARBA00023002"/>
    </source>
</evidence>
<keyword evidence="6" id="KW-1185">Reference proteome</keyword>
<dbReference type="SUPFAM" id="SSF51735">
    <property type="entry name" value="NAD(P)-binding Rossmann-fold domains"/>
    <property type="match status" value="1"/>
</dbReference>
<dbReference type="PANTHER" id="PTHR44196">
    <property type="entry name" value="DEHYDROGENASE/REDUCTASE SDR FAMILY MEMBER 7B"/>
    <property type="match status" value="1"/>
</dbReference>
<comment type="similarity">
    <text evidence="1 3">Belongs to the short-chain dehydrogenases/reductases (SDR) family.</text>
</comment>
<dbReference type="Pfam" id="PF00106">
    <property type="entry name" value="adh_short"/>
    <property type="match status" value="1"/>
</dbReference>
<dbReference type="GO" id="GO:0016020">
    <property type="term" value="C:membrane"/>
    <property type="evidence" value="ECO:0007669"/>
    <property type="project" value="TreeGrafter"/>
</dbReference>
<keyword evidence="2" id="KW-0560">Oxidoreductase</keyword>
<name>A0A5Q3QBF8_9PSEU</name>
<dbReference type="InterPro" id="IPR057326">
    <property type="entry name" value="KR_dom"/>
</dbReference>
<reference evidence="6" key="1">
    <citation type="submission" date="2019-11" db="EMBL/GenBank/DDBJ databases">
        <title>The complete genome sequence of Saccharopolyspora sp. E2A.</title>
        <authorList>
            <person name="Zhang G."/>
        </authorList>
    </citation>
    <scope>NUCLEOTIDE SEQUENCE [LARGE SCALE GENOMIC DNA]</scope>
    <source>
        <strain evidence="6">E2A</strain>
    </source>
</reference>
<feature type="domain" description="Ketoreductase" evidence="4">
    <location>
        <begin position="2"/>
        <end position="181"/>
    </location>
</feature>
<gene>
    <name evidence="5" type="ORF">GIY23_21835</name>
</gene>
<dbReference type="PRINTS" id="PR00081">
    <property type="entry name" value="GDHRDH"/>
</dbReference>
<protein>
    <submittedName>
        <fullName evidence="5">SDR family NAD(P)-dependent oxidoreductase</fullName>
    </submittedName>
</protein>
<evidence type="ECO:0000313" key="5">
    <source>
        <dbReference type="EMBL" id="QGK71802.1"/>
    </source>
</evidence>
<dbReference type="Proteomes" id="UP000371041">
    <property type="component" value="Chromosome"/>
</dbReference>
<accession>A0A5Q3QBF8</accession>
<evidence type="ECO:0000259" key="4">
    <source>
        <dbReference type="SMART" id="SM00822"/>
    </source>
</evidence>
<dbReference type="GO" id="GO:0016491">
    <property type="term" value="F:oxidoreductase activity"/>
    <property type="evidence" value="ECO:0007669"/>
    <property type="project" value="UniProtKB-KW"/>
</dbReference>